<feature type="transmembrane region" description="Helical" evidence="1">
    <location>
        <begin position="7"/>
        <end position="27"/>
    </location>
</feature>
<name>A8F636_PSELT</name>
<proteinExistence type="predicted"/>
<dbReference type="STRING" id="416591.Tlet_1055"/>
<evidence type="ECO:0000313" key="2">
    <source>
        <dbReference type="EMBL" id="ABV33620.1"/>
    </source>
</evidence>
<keyword evidence="1" id="KW-1133">Transmembrane helix</keyword>
<keyword evidence="3" id="KW-1185">Reference proteome</keyword>
<dbReference type="Pfam" id="PF16235">
    <property type="entry name" value="DUF4894"/>
    <property type="match status" value="1"/>
</dbReference>
<accession>A8F636</accession>
<reference evidence="2 3" key="1">
    <citation type="submission" date="2007-08" db="EMBL/GenBank/DDBJ databases">
        <title>Complete sequence of Thermotoga lettingae TMO.</title>
        <authorList>
            <consortium name="US DOE Joint Genome Institute"/>
            <person name="Copeland A."/>
            <person name="Lucas S."/>
            <person name="Lapidus A."/>
            <person name="Barry K."/>
            <person name="Glavina del Rio T."/>
            <person name="Dalin E."/>
            <person name="Tice H."/>
            <person name="Pitluck S."/>
            <person name="Foster B."/>
            <person name="Bruce D."/>
            <person name="Schmutz J."/>
            <person name="Larimer F."/>
            <person name="Land M."/>
            <person name="Hauser L."/>
            <person name="Kyrpides N."/>
            <person name="Mikhailova N."/>
            <person name="Nelson K."/>
            <person name="Gogarten J.P."/>
            <person name="Noll K."/>
            <person name="Richardson P."/>
        </authorList>
    </citation>
    <scope>NUCLEOTIDE SEQUENCE [LARGE SCALE GENOMIC DNA]</scope>
    <source>
        <strain evidence="3">ATCC BAA-301 / DSM 14385 / NBRC 107922 / TMO</strain>
    </source>
</reference>
<dbReference type="EMBL" id="CP000812">
    <property type="protein sequence ID" value="ABV33620.1"/>
    <property type="molecule type" value="Genomic_DNA"/>
</dbReference>
<protein>
    <submittedName>
        <fullName evidence="2">Uncharacterized protein</fullName>
    </submittedName>
</protein>
<keyword evidence="1" id="KW-0812">Transmembrane</keyword>
<keyword evidence="1" id="KW-0472">Membrane</keyword>
<evidence type="ECO:0000313" key="3">
    <source>
        <dbReference type="Proteomes" id="UP000002016"/>
    </source>
</evidence>
<dbReference type="HOGENOM" id="CLU_1585088_0_0_0"/>
<gene>
    <name evidence="2" type="ordered locus">Tlet_1055</name>
</gene>
<dbReference type="RefSeq" id="WP_012003101.1">
    <property type="nucleotide sequence ID" value="NC_009828.1"/>
</dbReference>
<dbReference type="InterPro" id="IPR032607">
    <property type="entry name" value="DUF4894"/>
</dbReference>
<dbReference type="AlphaFoldDB" id="A8F636"/>
<evidence type="ECO:0000256" key="1">
    <source>
        <dbReference type="SAM" id="Phobius"/>
    </source>
</evidence>
<reference evidence="2 3" key="2">
    <citation type="journal article" date="2009" name="Proc. Natl. Acad. Sci. U.S.A.">
        <title>On the chimeric nature, thermophilic origin, and phylogenetic placement of the Thermotogales.</title>
        <authorList>
            <person name="Zhaxybayeva O."/>
            <person name="Swithers K.S."/>
            <person name="Lapierre P."/>
            <person name="Fournier G.P."/>
            <person name="Bickhart D.M."/>
            <person name="DeBoy R.T."/>
            <person name="Nelson K.E."/>
            <person name="Nesbo C.L."/>
            <person name="Doolittle W.F."/>
            <person name="Gogarten J.P."/>
            <person name="Noll K.M."/>
        </authorList>
    </citation>
    <scope>NUCLEOTIDE SEQUENCE [LARGE SCALE GENOMIC DNA]</scope>
    <source>
        <strain evidence="3">ATCC BAA-301 / DSM 14385 / NBRC 107922 / TMO</strain>
    </source>
</reference>
<sequence>MYNSQKAIYFTGAICFVITFFGFLNFFPDKVLYPDRGEDYCIIFYKNRFWWISEKGFLLHTASIDDIVKQAFITDVNVNSLIVDANDVNIIQRIEDVLKNPYIAEIKLSNKSAILLKGVVLYFNEWDDLIRHSSKLEKLLKTMEPRTEYFLSSSGLVYKIRGGGGEEK</sequence>
<organism evidence="2 3">
    <name type="scientific">Pseudothermotoga lettingae (strain ATCC BAA-301 / DSM 14385 / NBRC 107922 / TMO)</name>
    <name type="common">Thermotoga lettingae</name>
    <dbReference type="NCBI Taxonomy" id="416591"/>
    <lineage>
        <taxon>Bacteria</taxon>
        <taxon>Thermotogati</taxon>
        <taxon>Thermotogota</taxon>
        <taxon>Thermotogae</taxon>
        <taxon>Thermotogales</taxon>
        <taxon>Thermotogaceae</taxon>
        <taxon>Pseudothermotoga</taxon>
    </lineage>
</organism>
<dbReference type="OrthoDB" id="37616at2"/>
<dbReference type="KEGG" id="tle:Tlet_1055"/>
<dbReference type="Proteomes" id="UP000002016">
    <property type="component" value="Chromosome"/>
</dbReference>